<sequence>MWPLEGVKVLDLTQNVAGPYAAMILAEFGADVTKVEPNSGDATRSWGPPFWNGYSPTYLALNRNKTLVSLDLKTPDGKQALLRLLDEADVLIVSNRPAALKRLELDYDTVSKRYPQLIYAEITAFGHYGPRQMDPGYDPLMQAMGGIMSVTGHPGDEPVRVGTSVIDMGTGMWMAMGVLSALRLRDKTGQGHRITGALFETAVGWMAYHLPAYWASGDTPHGWGSGTAMIAPYEAFPTTSGWIVIAAGNDKLFRDLSCVLGHPEWSSEENYKSNAMRVVNRVHLHEEISAVTSTQTSDFWIQLLVDAGIPVAPVADVAQLMENPQLQASDLIQEAFHADIPNFKSVGLPLCIDGMRPPLRTVPARKV</sequence>
<organism evidence="2 3">
    <name type="scientific">Alicyclobacillus dauci</name>
    <dbReference type="NCBI Taxonomy" id="1475485"/>
    <lineage>
        <taxon>Bacteria</taxon>
        <taxon>Bacillati</taxon>
        <taxon>Bacillota</taxon>
        <taxon>Bacilli</taxon>
        <taxon>Bacillales</taxon>
        <taxon>Alicyclobacillaceae</taxon>
        <taxon>Alicyclobacillus</taxon>
    </lineage>
</organism>
<reference evidence="2" key="1">
    <citation type="submission" date="2022-08" db="EMBL/GenBank/DDBJ databases">
        <title>Alicyclobacillus dauci DSM2870, complete genome.</title>
        <authorList>
            <person name="Wang Q."/>
            <person name="Cai R."/>
            <person name="Wang Z."/>
        </authorList>
    </citation>
    <scope>NUCLEOTIDE SEQUENCE</scope>
    <source>
        <strain evidence="2">DSM 28700</strain>
    </source>
</reference>
<dbReference type="EMBL" id="CP104064">
    <property type="protein sequence ID" value="WAH37143.1"/>
    <property type="molecule type" value="Genomic_DNA"/>
</dbReference>
<dbReference type="GO" id="GO:0016740">
    <property type="term" value="F:transferase activity"/>
    <property type="evidence" value="ECO:0007669"/>
    <property type="project" value="UniProtKB-KW"/>
</dbReference>
<evidence type="ECO:0000313" key="3">
    <source>
        <dbReference type="Proteomes" id="UP001164803"/>
    </source>
</evidence>
<name>A0ABY6Z3P0_9BACL</name>
<accession>A0ABY6Z3P0</accession>
<keyword evidence="3" id="KW-1185">Reference proteome</keyword>
<evidence type="ECO:0000256" key="1">
    <source>
        <dbReference type="ARBA" id="ARBA00022679"/>
    </source>
</evidence>
<dbReference type="RefSeq" id="WP_268044588.1">
    <property type="nucleotide sequence ID" value="NZ_CP104064.1"/>
</dbReference>
<dbReference type="Pfam" id="PF02515">
    <property type="entry name" value="CoA_transf_3"/>
    <property type="match status" value="1"/>
</dbReference>
<gene>
    <name evidence="2" type="ORF">NZD86_00750</name>
</gene>
<proteinExistence type="predicted"/>
<dbReference type="PANTHER" id="PTHR48207">
    <property type="entry name" value="SUCCINATE--HYDROXYMETHYLGLUTARATE COA-TRANSFERASE"/>
    <property type="match status" value="1"/>
</dbReference>
<keyword evidence="1 2" id="KW-0808">Transferase</keyword>
<dbReference type="Gene3D" id="3.40.50.10540">
    <property type="entry name" value="Crotonobetainyl-coa:carnitine coa-transferase, domain 1"/>
    <property type="match status" value="1"/>
</dbReference>
<dbReference type="Proteomes" id="UP001164803">
    <property type="component" value="Chromosome"/>
</dbReference>
<dbReference type="InterPro" id="IPR044855">
    <property type="entry name" value="CoA-Trfase_III_dom3_sf"/>
</dbReference>
<dbReference type="Gene3D" id="3.30.1540.10">
    <property type="entry name" value="formyl-coa transferase, domain 3"/>
    <property type="match status" value="1"/>
</dbReference>
<evidence type="ECO:0000313" key="2">
    <source>
        <dbReference type="EMBL" id="WAH37143.1"/>
    </source>
</evidence>
<dbReference type="InterPro" id="IPR050483">
    <property type="entry name" value="CoA-transferase_III_domain"/>
</dbReference>
<protein>
    <submittedName>
        <fullName evidence="2">CoA transferase</fullName>
    </submittedName>
</protein>
<dbReference type="PANTHER" id="PTHR48207:SF3">
    <property type="entry name" value="SUCCINATE--HYDROXYMETHYLGLUTARATE COA-TRANSFERASE"/>
    <property type="match status" value="1"/>
</dbReference>
<dbReference type="SUPFAM" id="SSF89796">
    <property type="entry name" value="CoA-transferase family III (CaiB/BaiF)"/>
    <property type="match status" value="1"/>
</dbReference>
<dbReference type="InterPro" id="IPR023606">
    <property type="entry name" value="CoA-Trfase_III_dom_1_sf"/>
</dbReference>
<dbReference type="InterPro" id="IPR003673">
    <property type="entry name" value="CoA-Trfase_fam_III"/>
</dbReference>